<feature type="transmembrane region" description="Helical" evidence="6">
    <location>
        <begin position="88"/>
        <end position="109"/>
    </location>
</feature>
<organism evidence="8 9">
    <name type="scientific">Paenibacillus albiflavus</name>
    <dbReference type="NCBI Taxonomy" id="2545760"/>
    <lineage>
        <taxon>Bacteria</taxon>
        <taxon>Bacillati</taxon>
        <taxon>Bacillota</taxon>
        <taxon>Bacilli</taxon>
        <taxon>Bacillales</taxon>
        <taxon>Paenibacillaceae</taxon>
        <taxon>Paenibacillus</taxon>
    </lineage>
</organism>
<dbReference type="GO" id="GO:0022857">
    <property type="term" value="F:transmembrane transporter activity"/>
    <property type="evidence" value="ECO:0007669"/>
    <property type="project" value="InterPro"/>
</dbReference>
<evidence type="ECO:0000256" key="5">
    <source>
        <dbReference type="ARBA" id="ARBA00023136"/>
    </source>
</evidence>
<dbReference type="InterPro" id="IPR011701">
    <property type="entry name" value="MFS"/>
</dbReference>
<dbReference type="Gene3D" id="1.20.1250.20">
    <property type="entry name" value="MFS general substrate transporter like domains"/>
    <property type="match status" value="1"/>
</dbReference>
<comment type="subcellular location">
    <subcellularLocation>
        <location evidence="1">Cell membrane</location>
        <topology evidence="1">Multi-pass membrane protein</topology>
    </subcellularLocation>
</comment>
<proteinExistence type="predicted"/>
<feature type="transmembrane region" description="Helical" evidence="6">
    <location>
        <begin position="136"/>
        <end position="154"/>
    </location>
</feature>
<evidence type="ECO:0000259" key="7">
    <source>
        <dbReference type="PROSITE" id="PS50850"/>
    </source>
</evidence>
<comment type="caution">
    <text evidence="8">The sequence shown here is derived from an EMBL/GenBank/DDBJ whole genome shotgun (WGS) entry which is preliminary data.</text>
</comment>
<feature type="transmembrane region" description="Helical" evidence="6">
    <location>
        <begin position="160"/>
        <end position="178"/>
    </location>
</feature>
<protein>
    <submittedName>
        <fullName evidence="8">MFS transporter</fullName>
    </submittedName>
</protein>
<dbReference type="InterPro" id="IPR053160">
    <property type="entry name" value="MFS_DHA3_Transporter"/>
</dbReference>
<evidence type="ECO:0000256" key="6">
    <source>
        <dbReference type="SAM" id="Phobius"/>
    </source>
</evidence>
<dbReference type="Pfam" id="PF07690">
    <property type="entry name" value="MFS_1"/>
    <property type="match status" value="1"/>
</dbReference>
<keyword evidence="5 6" id="KW-0472">Membrane</keyword>
<feature type="domain" description="Major facilitator superfamily (MFS) profile" evidence="7">
    <location>
        <begin position="1"/>
        <end position="402"/>
    </location>
</feature>
<dbReference type="SUPFAM" id="SSF103473">
    <property type="entry name" value="MFS general substrate transporter"/>
    <property type="match status" value="1"/>
</dbReference>
<dbReference type="PROSITE" id="PS50850">
    <property type="entry name" value="MFS"/>
    <property type="match status" value="1"/>
</dbReference>
<feature type="transmembrane region" description="Helical" evidence="6">
    <location>
        <begin position="60"/>
        <end position="82"/>
    </location>
</feature>
<dbReference type="GO" id="GO:0005886">
    <property type="term" value="C:plasma membrane"/>
    <property type="evidence" value="ECO:0007669"/>
    <property type="project" value="UniProtKB-SubCell"/>
</dbReference>
<evidence type="ECO:0000313" key="9">
    <source>
        <dbReference type="Proteomes" id="UP000295418"/>
    </source>
</evidence>
<evidence type="ECO:0000256" key="2">
    <source>
        <dbReference type="ARBA" id="ARBA00022448"/>
    </source>
</evidence>
<reference evidence="8 9" key="1">
    <citation type="submission" date="2019-03" db="EMBL/GenBank/DDBJ databases">
        <authorList>
            <person name="Kim M.K.M."/>
        </authorList>
    </citation>
    <scope>NUCLEOTIDE SEQUENCE [LARGE SCALE GENOMIC DNA]</scope>
    <source>
        <strain evidence="8 9">18JY21-1</strain>
    </source>
</reference>
<evidence type="ECO:0000313" key="8">
    <source>
        <dbReference type="EMBL" id="TCZ78318.1"/>
    </source>
</evidence>
<feature type="transmembrane region" description="Helical" evidence="6">
    <location>
        <begin position="252"/>
        <end position="275"/>
    </location>
</feature>
<feature type="transmembrane region" description="Helical" evidence="6">
    <location>
        <begin position="214"/>
        <end position="232"/>
    </location>
</feature>
<evidence type="ECO:0000256" key="4">
    <source>
        <dbReference type="ARBA" id="ARBA00022989"/>
    </source>
</evidence>
<feature type="transmembrane region" description="Helical" evidence="6">
    <location>
        <begin position="33"/>
        <end position="53"/>
    </location>
</feature>
<keyword evidence="3 6" id="KW-0812">Transmembrane</keyword>
<dbReference type="OrthoDB" id="9816124at2"/>
<dbReference type="AlphaFoldDB" id="A0A4R4EJA3"/>
<name>A0A4R4EJA3_9BACL</name>
<keyword evidence="9" id="KW-1185">Reference proteome</keyword>
<dbReference type="Proteomes" id="UP000295418">
    <property type="component" value="Unassembled WGS sequence"/>
</dbReference>
<gene>
    <name evidence="8" type="ORF">E0485_09250</name>
</gene>
<dbReference type="PANTHER" id="PTHR23530">
    <property type="entry name" value="TRANSPORT PROTEIN-RELATED"/>
    <property type="match status" value="1"/>
</dbReference>
<accession>A0A4R4EJA3</accession>
<dbReference type="InterPro" id="IPR036259">
    <property type="entry name" value="MFS_trans_sf"/>
</dbReference>
<evidence type="ECO:0000256" key="1">
    <source>
        <dbReference type="ARBA" id="ARBA00004651"/>
    </source>
</evidence>
<feature type="transmembrane region" description="Helical" evidence="6">
    <location>
        <begin position="379"/>
        <end position="399"/>
    </location>
</feature>
<dbReference type="InterPro" id="IPR020846">
    <property type="entry name" value="MFS_dom"/>
</dbReference>
<evidence type="ECO:0000256" key="3">
    <source>
        <dbReference type="ARBA" id="ARBA00022692"/>
    </source>
</evidence>
<keyword evidence="2" id="KW-0813">Transport</keyword>
<keyword evidence="4 6" id="KW-1133">Transmembrane helix</keyword>
<dbReference type="EMBL" id="SKFG01000006">
    <property type="protein sequence ID" value="TCZ78318.1"/>
    <property type="molecule type" value="Genomic_DNA"/>
</dbReference>
<dbReference type="PANTHER" id="PTHR23530:SF1">
    <property type="entry name" value="PERMEASE, MAJOR FACILITATOR SUPERFAMILY-RELATED"/>
    <property type="match status" value="1"/>
</dbReference>
<sequence length="403" mass="43791">MMFVLSLANSTMFTTYAIYYVTKLGLNPLELVLVGTVLELTVLIFEGITGVVADTYSRRLSVIIGMFILGVAFTLEGSILWITEWSTLIPAFIWLLISQVMFGIGWTFVSGSDSAWMVDEVGEDQAGPIFMRTKQIALIGTLLGIGISVGLSIVAPNLPYIMGGFMHLALGVFLILFMKETKFVKQEHEANTSPLKAMGKTWLMGAKVVQSNPLLLILIVVTLFSGAASEGFDRLKETFLINEIGFPQGIAFSMAVWFGIIAAVSTIIGIFAVGWTEKRIDMSSKRMISRAMFFLTGARIAAIVTLALSPNFTWAIIAVLAIKVIGIIQSPIYNTWLNMNVESKTRATVLSMVSQSDALGQTAGGPLVGWLGNRVSIRASLLAAAALLSPILVVFGNIWRKRS</sequence>